<name>A0ABV3ZER0_9BACT</name>
<comment type="caution">
    <text evidence="1">The sequence shown here is derived from an EMBL/GenBank/DDBJ whole genome shotgun (WGS) entry which is preliminary data.</text>
</comment>
<gene>
    <name evidence="1" type="ORF">QTN47_12515</name>
</gene>
<dbReference type="Proteomes" id="UP001560573">
    <property type="component" value="Unassembled WGS sequence"/>
</dbReference>
<accession>A0ABV3ZER0</accession>
<evidence type="ECO:0000313" key="1">
    <source>
        <dbReference type="EMBL" id="MEX6688328.1"/>
    </source>
</evidence>
<reference evidence="1 2" key="1">
    <citation type="submission" date="2023-07" db="EMBL/GenBank/DDBJ databases">
        <authorList>
            <person name="Lian W.-H."/>
        </authorList>
    </citation>
    <scope>NUCLEOTIDE SEQUENCE [LARGE SCALE GENOMIC DNA]</scope>
    <source>
        <strain evidence="1 2">SYSU DXS3180</strain>
    </source>
</reference>
<evidence type="ECO:0000313" key="2">
    <source>
        <dbReference type="Proteomes" id="UP001560573"/>
    </source>
</evidence>
<dbReference type="EMBL" id="JAULBC010000003">
    <property type="protein sequence ID" value="MEX6688328.1"/>
    <property type="molecule type" value="Genomic_DNA"/>
</dbReference>
<dbReference type="RefSeq" id="WP_369329736.1">
    <property type="nucleotide sequence ID" value="NZ_JAULBC010000003.1"/>
</dbReference>
<sequence length="122" mass="13293">MAINKNHEFDDLQGVKCAIVEKNVSQERADFLKTLLEFNGYTVIVAPAPPPKAAPASVEESAPVAAPPASFIVGVTDLTFSSVLAVFGRQLHTKGGHVVSLAYWQQKEAVSNDEVPYYEKKY</sequence>
<organism evidence="1 2">
    <name type="scientific">Danxiaibacter flavus</name>
    <dbReference type="NCBI Taxonomy" id="3049108"/>
    <lineage>
        <taxon>Bacteria</taxon>
        <taxon>Pseudomonadati</taxon>
        <taxon>Bacteroidota</taxon>
        <taxon>Chitinophagia</taxon>
        <taxon>Chitinophagales</taxon>
        <taxon>Chitinophagaceae</taxon>
        <taxon>Danxiaibacter</taxon>
    </lineage>
</organism>
<protein>
    <submittedName>
        <fullName evidence="1">Uncharacterized protein</fullName>
    </submittedName>
</protein>
<keyword evidence="2" id="KW-1185">Reference proteome</keyword>
<proteinExistence type="predicted"/>